<keyword evidence="3" id="KW-1185">Reference proteome</keyword>
<evidence type="ECO:0000256" key="1">
    <source>
        <dbReference type="SAM" id="MobiDB-lite"/>
    </source>
</evidence>
<name>A0AAV5HLF5_9ROSI</name>
<feature type="region of interest" description="Disordered" evidence="1">
    <location>
        <begin position="1"/>
        <end position="39"/>
    </location>
</feature>
<dbReference type="AlphaFoldDB" id="A0AAV5HLF5"/>
<dbReference type="Proteomes" id="UP001054252">
    <property type="component" value="Unassembled WGS sequence"/>
</dbReference>
<gene>
    <name evidence="2" type="ORF">SLEP1_g593</name>
</gene>
<proteinExistence type="predicted"/>
<evidence type="ECO:0000313" key="3">
    <source>
        <dbReference type="Proteomes" id="UP001054252"/>
    </source>
</evidence>
<sequence>MTAYDNGAVDAQADGEDGTIPVCHGRPYLAKRLSPTEQV</sequence>
<organism evidence="2 3">
    <name type="scientific">Rubroshorea leprosula</name>
    <dbReference type="NCBI Taxonomy" id="152421"/>
    <lineage>
        <taxon>Eukaryota</taxon>
        <taxon>Viridiplantae</taxon>
        <taxon>Streptophyta</taxon>
        <taxon>Embryophyta</taxon>
        <taxon>Tracheophyta</taxon>
        <taxon>Spermatophyta</taxon>
        <taxon>Magnoliopsida</taxon>
        <taxon>eudicotyledons</taxon>
        <taxon>Gunneridae</taxon>
        <taxon>Pentapetalae</taxon>
        <taxon>rosids</taxon>
        <taxon>malvids</taxon>
        <taxon>Malvales</taxon>
        <taxon>Dipterocarpaceae</taxon>
        <taxon>Rubroshorea</taxon>
    </lineage>
</organism>
<accession>A0AAV5HLF5</accession>
<reference evidence="2 3" key="1">
    <citation type="journal article" date="2021" name="Commun. Biol.">
        <title>The genome of Shorea leprosula (Dipterocarpaceae) highlights the ecological relevance of drought in aseasonal tropical rainforests.</title>
        <authorList>
            <person name="Ng K.K.S."/>
            <person name="Kobayashi M.J."/>
            <person name="Fawcett J.A."/>
            <person name="Hatakeyama M."/>
            <person name="Paape T."/>
            <person name="Ng C.H."/>
            <person name="Ang C.C."/>
            <person name="Tnah L.H."/>
            <person name="Lee C.T."/>
            <person name="Nishiyama T."/>
            <person name="Sese J."/>
            <person name="O'Brien M.J."/>
            <person name="Copetti D."/>
            <person name="Mohd Noor M.I."/>
            <person name="Ong R.C."/>
            <person name="Putra M."/>
            <person name="Sireger I.Z."/>
            <person name="Indrioko S."/>
            <person name="Kosugi Y."/>
            <person name="Izuno A."/>
            <person name="Isagi Y."/>
            <person name="Lee S.L."/>
            <person name="Shimizu K.K."/>
        </authorList>
    </citation>
    <scope>NUCLEOTIDE SEQUENCE [LARGE SCALE GENOMIC DNA]</scope>
    <source>
        <strain evidence="2">214</strain>
    </source>
</reference>
<evidence type="ECO:0000313" key="2">
    <source>
        <dbReference type="EMBL" id="GKU86004.1"/>
    </source>
</evidence>
<protein>
    <submittedName>
        <fullName evidence="2">Uncharacterized protein</fullName>
    </submittedName>
</protein>
<dbReference type="EMBL" id="BPVZ01000001">
    <property type="protein sequence ID" value="GKU86004.1"/>
    <property type="molecule type" value="Genomic_DNA"/>
</dbReference>
<comment type="caution">
    <text evidence="2">The sequence shown here is derived from an EMBL/GenBank/DDBJ whole genome shotgun (WGS) entry which is preliminary data.</text>
</comment>